<name>A0A4R2EK00_9BACT</name>
<dbReference type="AlphaFoldDB" id="A0A4R2EK00"/>
<dbReference type="OrthoDB" id="1333694at2"/>
<sequence length="233" mass="27531">MFERLFGKKDSKMDSTTTLKKGEKFVAFEDNTGYKILRQLSPELQDLLDKSPLKLMQTQLFMHYWDSKMKEENINDPTWQNQAIYFWKAEEPFEKKSLPPFFEEYEKKFFVIIKESPYIKFMSAKAIPWFGMPGMGDKIWGNRGGKDITIKELANENIIEFINFVDLVENNISILSQSGEYYFLVDDRIVRFDKGDFFIKDKRIPLSLAYKIGGVHIVKKVENKEDHSRFMPK</sequence>
<dbReference type="Proteomes" id="UP000294830">
    <property type="component" value="Unassembled WGS sequence"/>
</dbReference>
<protein>
    <submittedName>
        <fullName evidence="1">Uncharacterized protein</fullName>
    </submittedName>
</protein>
<gene>
    <name evidence="1" type="ORF">CLV25_10765</name>
</gene>
<accession>A0A4R2EK00</accession>
<evidence type="ECO:0000313" key="2">
    <source>
        <dbReference type="Proteomes" id="UP000294830"/>
    </source>
</evidence>
<reference evidence="1 2" key="1">
    <citation type="submission" date="2019-03" db="EMBL/GenBank/DDBJ databases">
        <title>Genomic Encyclopedia of Archaeal and Bacterial Type Strains, Phase II (KMG-II): from individual species to whole genera.</title>
        <authorList>
            <person name="Goeker M."/>
        </authorList>
    </citation>
    <scope>NUCLEOTIDE SEQUENCE [LARGE SCALE GENOMIC DNA]</scope>
    <source>
        <strain evidence="1 2">RL-C</strain>
    </source>
</reference>
<keyword evidence="2" id="KW-1185">Reference proteome</keyword>
<comment type="caution">
    <text evidence="1">The sequence shown here is derived from an EMBL/GenBank/DDBJ whole genome shotgun (WGS) entry which is preliminary data.</text>
</comment>
<dbReference type="RefSeq" id="WP_131839245.1">
    <property type="nucleotide sequence ID" value="NZ_SLWB01000007.1"/>
</dbReference>
<dbReference type="EMBL" id="SLWB01000007">
    <property type="protein sequence ID" value="TCN67606.1"/>
    <property type="molecule type" value="Genomic_DNA"/>
</dbReference>
<evidence type="ECO:0000313" key="1">
    <source>
        <dbReference type="EMBL" id="TCN67606.1"/>
    </source>
</evidence>
<organism evidence="1 2">
    <name type="scientific">Acetobacteroides hydrogenigenes</name>
    <dbReference type="NCBI Taxonomy" id="979970"/>
    <lineage>
        <taxon>Bacteria</taxon>
        <taxon>Pseudomonadati</taxon>
        <taxon>Bacteroidota</taxon>
        <taxon>Bacteroidia</taxon>
        <taxon>Bacteroidales</taxon>
        <taxon>Rikenellaceae</taxon>
        <taxon>Acetobacteroides</taxon>
    </lineage>
</organism>
<proteinExistence type="predicted"/>